<evidence type="ECO:0000256" key="3">
    <source>
        <dbReference type="ARBA" id="ARBA00022723"/>
    </source>
</evidence>
<accession>A0A915ZS99</accession>
<evidence type="ECO:0000256" key="2">
    <source>
        <dbReference type="ARBA" id="ARBA00011738"/>
    </source>
</evidence>
<evidence type="ECO:0000256" key="6">
    <source>
        <dbReference type="ARBA" id="ARBA00023015"/>
    </source>
</evidence>
<gene>
    <name evidence="12" type="ORF">CHRIB12_LOCUS20891</name>
</gene>
<evidence type="ECO:0000259" key="11">
    <source>
        <dbReference type="PROSITE" id="PS50808"/>
    </source>
</evidence>
<keyword evidence="3" id="KW-0479">Metal-binding</keyword>
<dbReference type="PROSITE" id="PS50808">
    <property type="entry name" value="ZF_BED"/>
    <property type="match status" value="1"/>
</dbReference>
<evidence type="ECO:0000256" key="4">
    <source>
        <dbReference type="ARBA" id="ARBA00022771"/>
    </source>
</evidence>
<evidence type="ECO:0000256" key="9">
    <source>
        <dbReference type="ARBA" id="ARBA00023242"/>
    </source>
</evidence>
<keyword evidence="9" id="KW-0539">Nucleus</keyword>
<dbReference type="InterPro" id="IPR008906">
    <property type="entry name" value="HATC_C_dom"/>
</dbReference>
<sequence length="618" mass="71361">MQRTDTEISDKSKSNIWKYFTKERGQDNKITAKCNYCNAKYAVVKGATTNLWTHIKKIHVSLFDLSTTQRTLEQYGLSVNSNSEIFTGASTEENLRKWLTNWIILEDLPFTIVEGWLKWILKKVTGGFHLVSADTIRRDIIQYHIDIRTTIQKILKETSGKLSLSLDIWTSTVVKSYMEITVHFIDNSWHLQQITLDFIELEGSHTGKNIAEELIMVLNLYDISKKGKINSITTDNASNNDTMFSYLELWAKDNDIDFSGNNQQCRCFAHVVNLAVQAALKELKPEIDKIQNLIVKSRSSSQRRKKFSEISKLNGVDDLLPILDVPTRWNSTYDMVKRALDLKVVFDKIILANEFSDLNSIKLSQSDWTSLENIAAFLRCFAKLSTEMCASTYPTISAVYPMYNLLMGHAEKKMNKDKTPNNIALAANAAWNKLYEYYNKASEETHYIATILDPRWKIKYFKDWEDEENGDENMYYKNAKKIFTRKFDEYRSIYYPVSGMLNNSSGENEDSEDSLFPVPKRFRNNNGHDELNSYFNSTPEPGTINVLEWWKSHESNYPTLVKMARNYLAIPATSAPVERLFSESGNLITPERNRLRSDIIRAIMCLKSWLTIPNITNQ</sequence>
<dbReference type="PANTHER" id="PTHR46481:SF10">
    <property type="entry name" value="ZINC FINGER BED DOMAIN-CONTAINING PROTEIN 39"/>
    <property type="match status" value="1"/>
</dbReference>
<comment type="subunit">
    <text evidence="2">Homodimer.</text>
</comment>
<evidence type="ECO:0000256" key="8">
    <source>
        <dbReference type="ARBA" id="ARBA00023163"/>
    </source>
</evidence>
<evidence type="ECO:0000256" key="5">
    <source>
        <dbReference type="ARBA" id="ARBA00022833"/>
    </source>
</evidence>
<evidence type="ECO:0000256" key="7">
    <source>
        <dbReference type="ARBA" id="ARBA00023125"/>
    </source>
</evidence>
<protein>
    <recommendedName>
        <fullName evidence="11">BED-type domain-containing protein</fullName>
    </recommendedName>
</protein>
<dbReference type="InterPro" id="IPR052035">
    <property type="entry name" value="ZnF_BED_domain_contain"/>
</dbReference>
<dbReference type="Pfam" id="PF05699">
    <property type="entry name" value="Dimer_Tnp_hAT"/>
    <property type="match status" value="1"/>
</dbReference>
<evidence type="ECO:0000256" key="10">
    <source>
        <dbReference type="PROSITE-ProRule" id="PRU00027"/>
    </source>
</evidence>
<dbReference type="PANTHER" id="PTHR46481">
    <property type="entry name" value="ZINC FINGER BED DOMAIN-CONTAINING PROTEIN 4"/>
    <property type="match status" value="1"/>
</dbReference>
<reference evidence="12" key="1">
    <citation type="submission" date="2020-05" db="EMBL/GenBank/DDBJ databases">
        <authorList>
            <person name="Rincon C."/>
            <person name="Sanders R I."/>
            <person name="Robbins C."/>
            <person name="Chaturvedi A."/>
        </authorList>
    </citation>
    <scope>NUCLEOTIDE SEQUENCE</scope>
    <source>
        <strain evidence="12">CHB12</strain>
    </source>
</reference>
<keyword evidence="5" id="KW-0862">Zinc</keyword>
<organism evidence="12 13">
    <name type="scientific">Rhizophagus irregularis</name>
    <dbReference type="NCBI Taxonomy" id="588596"/>
    <lineage>
        <taxon>Eukaryota</taxon>
        <taxon>Fungi</taxon>
        <taxon>Fungi incertae sedis</taxon>
        <taxon>Mucoromycota</taxon>
        <taxon>Glomeromycotina</taxon>
        <taxon>Glomeromycetes</taxon>
        <taxon>Glomerales</taxon>
        <taxon>Glomeraceae</taxon>
        <taxon>Rhizophagus</taxon>
    </lineage>
</organism>
<evidence type="ECO:0000256" key="1">
    <source>
        <dbReference type="ARBA" id="ARBA00004123"/>
    </source>
</evidence>
<dbReference type="EMBL" id="CAGKOT010000063">
    <property type="protein sequence ID" value="CAB5389071.1"/>
    <property type="molecule type" value="Genomic_DNA"/>
</dbReference>
<dbReference type="VEuPathDB" id="FungiDB:RhiirFUN_019692"/>
<dbReference type="SMART" id="SM00614">
    <property type="entry name" value="ZnF_BED"/>
    <property type="match status" value="1"/>
</dbReference>
<evidence type="ECO:0000313" key="12">
    <source>
        <dbReference type="EMBL" id="CAB5389071.1"/>
    </source>
</evidence>
<dbReference type="AlphaFoldDB" id="A0A915ZS99"/>
<dbReference type="Pfam" id="PF14372">
    <property type="entry name" value="hAT-like_RNase-H"/>
    <property type="match status" value="1"/>
</dbReference>
<dbReference type="GO" id="GO:0046983">
    <property type="term" value="F:protein dimerization activity"/>
    <property type="evidence" value="ECO:0007669"/>
    <property type="project" value="InterPro"/>
</dbReference>
<comment type="caution">
    <text evidence="12">The sequence shown here is derived from an EMBL/GenBank/DDBJ whole genome shotgun (WGS) entry which is preliminary data.</text>
</comment>
<keyword evidence="4 10" id="KW-0863">Zinc-finger</keyword>
<dbReference type="Pfam" id="PF02892">
    <property type="entry name" value="zf-BED"/>
    <property type="match status" value="1"/>
</dbReference>
<dbReference type="OrthoDB" id="2381924at2759"/>
<keyword evidence="8" id="KW-0804">Transcription</keyword>
<dbReference type="InterPro" id="IPR025525">
    <property type="entry name" value="hAT-like_transposase_RNase-H"/>
</dbReference>
<comment type="subcellular location">
    <subcellularLocation>
        <location evidence="1">Nucleus</location>
    </subcellularLocation>
</comment>
<feature type="domain" description="BED-type" evidence="11">
    <location>
        <begin position="11"/>
        <end position="66"/>
    </location>
</feature>
<name>A0A915ZS99_9GLOM</name>
<dbReference type="GO" id="GO:0003677">
    <property type="term" value="F:DNA binding"/>
    <property type="evidence" value="ECO:0007669"/>
    <property type="project" value="UniProtKB-KW"/>
</dbReference>
<dbReference type="VEuPathDB" id="FungiDB:RhiirFUN_008530"/>
<evidence type="ECO:0000313" key="13">
    <source>
        <dbReference type="Proteomes" id="UP000684084"/>
    </source>
</evidence>
<dbReference type="GO" id="GO:0005634">
    <property type="term" value="C:nucleus"/>
    <property type="evidence" value="ECO:0007669"/>
    <property type="project" value="UniProtKB-SubCell"/>
</dbReference>
<proteinExistence type="predicted"/>
<dbReference type="Proteomes" id="UP000684084">
    <property type="component" value="Unassembled WGS sequence"/>
</dbReference>
<dbReference type="GO" id="GO:0008270">
    <property type="term" value="F:zinc ion binding"/>
    <property type="evidence" value="ECO:0007669"/>
    <property type="project" value="UniProtKB-KW"/>
</dbReference>
<keyword evidence="7" id="KW-0238">DNA-binding</keyword>
<keyword evidence="6" id="KW-0805">Transcription regulation</keyword>
<dbReference type="InterPro" id="IPR003656">
    <property type="entry name" value="Znf_BED"/>
</dbReference>